<dbReference type="InterPro" id="IPR027417">
    <property type="entry name" value="P-loop_NTPase"/>
</dbReference>
<dbReference type="InterPro" id="IPR051921">
    <property type="entry name" value="ABC_osmolyte_uptake_ATP-bind"/>
</dbReference>
<dbReference type="AlphaFoldDB" id="A0A5C4L806"/>
<organism evidence="9 10">
    <name type="scientific">Methylobacterium terricola</name>
    <dbReference type="NCBI Taxonomy" id="2583531"/>
    <lineage>
        <taxon>Bacteria</taxon>
        <taxon>Pseudomonadati</taxon>
        <taxon>Pseudomonadota</taxon>
        <taxon>Alphaproteobacteria</taxon>
        <taxon>Hyphomicrobiales</taxon>
        <taxon>Methylobacteriaceae</taxon>
        <taxon>Methylobacterium</taxon>
    </lineage>
</organism>
<feature type="domain" description="ABC transporter" evidence="8">
    <location>
        <begin position="28"/>
        <end position="264"/>
    </location>
</feature>
<keyword evidence="3 6" id="KW-0547">Nucleotide-binding</keyword>
<feature type="region of interest" description="Disordered" evidence="7">
    <location>
        <begin position="413"/>
        <end position="443"/>
    </location>
</feature>
<dbReference type="Gene3D" id="3.40.50.300">
    <property type="entry name" value="P-loop containing nucleotide triphosphate hydrolases"/>
    <property type="match status" value="1"/>
</dbReference>
<dbReference type="GO" id="GO:0006865">
    <property type="term" value="P:amino acid transport"/>
    <property type="evidence" value="ECO:0007669"/>
    <property type="project" value="UniProtKB-UniRule"/>
</dbReference>
<evidence type="ECO:0000256" key="1">
    <source>
        <dbReference type="ARBA" id="ARBA00005417"/>
    </source>
</evidence>
<comment type="subcellular location">
    <subcellularLocation>
        <location evidence="6">Cell inner membrane</location>
        <topology evidence="6">Peripheral membrane protein</topology>
    </subcellularLocation>
</comment>
<protein>
    <recommendedName>
        <fullName evidence="6">Quaternary amine transport ATP-binding protein</fullName>
        <ecNumber evidence="6">7.6.2.9</ecNumber>
    </recommendedName>
</protein>
<dbReference type="InterPro" id="IPR000644">
    <property type="entry name" value="CBS_dom"/>
</dbReference>
<dbReference type="PROSITE" id="PS00211">
    <property type="entry name" value="ABC_TRANSPORTER_1"/>
    <property type="match status" value="1"/>
</dbReference>
<feature type="compositionally biased region" description="Polar residues" evidence="7">
    <location>
        <begin position="420"/>
        <end position="443"/>
    </location>
</feature>
<dbReference type="Pfam" id="PF00571">
    <property type="entry name" value="CBS"/>
    <property type="match status" value="1"/>
</dbReference>
<dbReference type="SUPFAM" id="SSF54631">
    <property type="entry name" value="CBS-domain pair"/>
    <property type="match status" value="1"/>
</dbReference>
<dbReference type="OrthoDB" id="9802264at2"/>
<comment type="catalytic activity">
    <reaction evidence="6">
        <text>a quaternary ammonium(out) + ATP + H2O = a quaternary ammonium(in) + ADP + phosphate + H(+)</text>
        <dbReference type="Rhea" id="RHEA:11036"/>
        <dbReference type="ChEBI" id="CHEBI:15377"/>
        <dbReference type="ChEBI" id="CHEBI:15378"/>
        <dbReference type="ChEBI" id="CHEBI:30616"/>
        <dbReference type="ChEBI" id="CHEBI:35267"/>
        <dbReference type="ChEBI" id="CHEBI:43474"/>
        <dbReference type="ChEBI" id="CHEBI:456216"/>
    </reaction>
</comment>
<dbReference type="GO" id="GO:0031460">
    <property type="term" value="P:glycine betaine transport"/>
    <property type="evidence" value="ECO:0007669"/>
    <property type="project" value="InterPro"/>
</dbReference>
<dbReference type="InterPro" id="IPR003439">
    <property type="entry name" value="ABC_transporter-like_ATP-bd"/>
</dbReference>
<keyword evidence="10" id="KW-1185">Reference proteome</keyword>
<keyword evidence="5" id="KW-0029">Amino-acid transport</keyword>
<evidence type="ECO:0000256" key="6">
    <source>
        <dbReference type="RuleBase" id="RU369116"/>
    </source>
</evidence>
<evidence type="ECO:0000256" key="2">
    <source>
        <dbReference type="ARBA" id="ARBA00022448"/>
    </source>
</evidence>
<evidence type="ECO:0000256" key="7">
    <source>
        <dbReference type="SAM" id="MobiDB-lite"/>
    </source>
</evidence>
<proteinExistence type="inferred from homology"/>
<dbReference type="InterPro" id="IPR003593">
    <property type="entry name" value="AAA+_ATPase"/>
</dbReference>
<reference evidence="9 10" key="1">
    <citation type="submission" date="2019-06" db="EMBL/GenBank/DDBJ databases">
        <title>Genome of Methylobacterium sp. 17Sr1-39.</title>
        <authorList>
            <person name="Seo T."/>
        </authorList>
    </citation>
    <scope>NUCLEOTIDE SEQUENCE [LARGE SCALE GENOMIC DNA]</scope>
    <source>
        <strain evidence="9 10">17Sr1-39</strain>
    </source>
</reference>
<evidence type="ECO:0000313" key="9">
    <source>
        <dbReference type="EMBL" id="TNC07730.1"/>
    </source>
</evidence>
<keyword evidence="6" id="KW-0472">Membrane</keyword>
<keyword evidence="2 6" id="KW-0813">Transport</keyword>
<dbReference type="InterPro" id="IPR005892">
    <property type="entry name" value="Gly-betaine_transp_ATP-bd"/>
</dbReference>
<evidence type="ECO:0000313" key="10">
    <source>
        <dbReference type="Proteomes" id="UP000305267"/>
    </source>
</evidence>
<name>A0A5C4L806_9HYPH</name>
<dbReference type="GO" id="GO:0005886">
    <property type="term" value="C:plasma membrane"/>
    <property type="evidence" value="ECO:0007669"/>
    <property type="project" value="UniProtKB-SubCell"/>
</dbReference>
<dbReference type="GO" id="GO:0016887">
    <property type="term" value="F:ATP hydrolysis activity"/>
    <property type="evidence" value="ECO:0007669"/>
    <property type="project" value="UniProtKB-UniRule"/>
</dbReference>
<dbReference type="PROSITE" id="PS50893">
    <property type="entry name" value="ABC_TRANSPORTER_2"/>
    <property type="match status" value="1"/>
</dbReference>
<dbReference type="SUPFAM" id="SSF52540">
    <property type="entry name" value="P-loop containing nucleoside triphosphate hydrolases"/>
    <property type="match status" value="1"/>
</dbReference>
<evidence type="ECO:0000259" key="8">
    <source>
        <dbReference type="PROSITE" id="PS50893"/>
    </source>
</evidence>
<dbReference type="InterPro" id="IPR017871">
    <property type="entry name" value="ABC_transporter-like_CS"/>
</dbReference>
<comment type="similarity">
    <text evidence="1 6">Belongs to the ABC transporter superfamily.</text>
</comment>
<dbReference type="GO" id="GO:0015418">
    <property type="term" value="F:ABC-type quaternary ammonium compound transporting activity"/>
    <property type="evidence" value="ECO:0007669"/>
    <property type="project" value="UniProtKB-EC"/>
</dbReference>
<dbReference type="EMBL" id="VDDA01000031">
    <property type="protein sequence ID" value="TNC07730.1"/>
    <property type="molecule type" value="Genomic_DNA"/>
</dbReference>
<dbReference type="EC" id="7.6.2.9" evidence="6"/>
<evidence type="ECO:0000256" key="4">
    <source>
        <dbReference type="ARBA" id="ARBA00022840"/>
    </source>
</evidence>
<dbReference type="RefSeq" id="WP_139039993.1">
    <property type="nucleotide sequence ID" value="NZ_VDDA01000031.1"/>
</dbReference>
<dbReference type="InterPro" id="IPR046342">
    <property type="entry name" value="CBS_dom_sf"/>
</dbReference>
<gene>
    <name evidence="9" type="ORF">FF100_31540</name>
</gene>
<comment type="subunit">
    <text evidence="6">The complex is probably composed of two ATP-binding proteins, two transmembrane proteins and a solute-binding protein.</text>
</comment>
<dbReference type="PANTHER" id="PTHR43869:SF1">
    <property type="entry name" value="GLYCINE BETAINE_PROLINE BETAINE TRANSPORT SYSTEM ATP-BINDING PROTEIN PROV"/>
    <property type="match status" value="1"/>
</dbReference>
<dbReference type="Gene3D" id="3.10.580.10">
    <property type="entry name" value="CBS-domain"/>
    <property type="match status" value="1"/>
</dbReference>
<accession>A0A5C4L806</accession>
<dbReference type="NCBIfam" id="TIGR01186">
    <property type="entry name" value="proV"/>
    <property type="match status" value="1"/>
</dbReference>
<dbReference type="GO" id="GO:0005524">
    <property type="term" value="F:ATP binding"/>
    <property type="evidence" value="ECO:0007669"/>
    <property type="project" value="UniProtKB-UniRule"/>
</dbReference>
<dbReference type="PANTHER" id="PTHR43869">
    <property type="entry name" value="GLYCINE BETAINE/PROLINE BETAINE TRANSPORT SYSTEM ATP-BINDING PROTEIN PROV"/>
    <property type="match status" value="1"/>
</dbReference>
<keyword evidence="6" id="KW-1003">Cell membrane</keyword>
<keyword evidence="6" id="KW-0997">Cell inner membrane</keyword>
<dbReference type="Proteomes" id="UP000305267">
    <property type="component" value="Unassembled WGS sequence"/>
</dbReference>
<evidence type="ECO:0000256" key="5">
    <source>
        <dbReference type="ARBA" id="ARBA00022970"/>
    </source>
</evidence>
<evidence type="ECO:0000256" key="3">
    <source>
        <dbReference type="ARBA" id="ARBA00022741"/>
    </source>
</evidence>
<sequence>MSRIVLEGISKIFGSKQAEGVDLIKQGKRKAEIAAACGAVVGLCNISFDIVEGEILTLMGLSGSGKSTLLRCMNRLVEPSCGRIAVGDVDVTKLGRKDLLAFRQKTFGMVFQHFALLPNRTILSNVGFGLELKNVPVARRTEAAMQAIELVGLKGWEAKYPHELSGGMQQRAGLARALAADAEVLLMDEAFSALDPLIRRDMQSELRDLQRKLKKTIVFVSHDLDEAVALGGRIVLMKDGEVVQIGQPEEIVARPATEYVARFVEHIDRAAVMRVGQVADRSAAVLAPTLTVAEARIRIAGEGGDAWLVADDESRFVGCLRADRLAAARPEETVASLLGAGSDAVVADARLDAVLARVAAEGCVAVVDPDGRLLGAVGSRDVVRALAAHSAESHATGHDADYPETSILQTTAGAERWTGPSRNFPSTRSATKASTGSPTMALG</sequence>
<comment type="caution">
    <text evidence="9">The sequence shown here is derived from an EMBL/GenBank/DDBJ whole genome shotgun (WGS) entry which is preliminary data.</text>
</comment>
<dbReference type="Pfam" id="PF00005">
    <property type="entry name" value="ABC_tran"/>
    <property type="match status" value="1"/>
</dbReference>
<keyword evidence="4 6" id="KW-0067">ATP-binding</keyword>
<dbReference type="SMART" id="SM00382">
    <property type="entry name" value="AAA"/>
    <property type="match status" value="1"/>
</dbReference>